<comment type="caution">
    <text evidence="2">The sequence shown here is derived from an EMBL/GenBank/DDBJ whole genome shotgun (WGS) entry which is preliminary data.</text>
</comment>
<gene>
    <name evidence="2" type="ORF">ACFOMG_02695</name>
</gene>
<evidence type="ECO:0000256" key="1">
    <source>
        <dbReference type="SAM" id="Phobius"/>
    </source>
</evidence>
<feature type="transmembrane region" description="Helical" evidence="1">
    <location>
        <begin position="172"/>
        <end position="192"/>
    </location>
</feature>
<keyword evidence="1" id="KW-0812">Transmembrane</keyword>
<keyword evidence="1" id="KW-1133">Transmembrane helix</keyword>
<feature type="transmembrane region" description="Helical" evidence="1">
    <location>
        <begin position="12"/>
        <end position="32"/>
    </location>
</feature>
<keyword evidence="3" id="KW-1185">Reference proteome</keyword>
<protein>
    <recommendedName>
        <fullName evidence="4">Chemotaxis protein</fullName>
    </recommendedName>
</protein>
<dbReference type="Proteomes" id="UP001595722">
    <property type="component" value="Unassembled WGS sequence"/>
</dbReference>
<name>A0ABV7VNA4_9GAMM</name>
<evidence type="ECO:0000313" key="2">
    <source>
        <dbReference type="EMBL" id="MFC3679020.1"/>
    </source>
</evidence>
<feature type="transmembrane region" description="Helical" evidence="1">
    <location>
        <begin position="136"/>
        <end position="160"/>
    </location>
</feature>
<accession>A0ABV7VNA4</accession>
<organism evidence="2 3">
    <name type="scientific">Bacterioplanoides pacificum</name>
    <dbReference type="NCBI Taxonomy" id="1171596"/>
    <lineage>
        <taxon>Bacteria</taxon>
        <taxon>Pseudomonadati</taxon>
        <taxon>Pseudomonadota</taxon>
        <taxon>Gammaproteobacteria</taxon>
        <taxon>Oceanospirillales</taxon>
        <taxon>Oceanospirillaceae</taxon>
        <taxon>Bacterioplanoides</taxon>
    </lineage>
</organism>
<keyword evidence="1" id="KW-0472">Membrane</keyword>
<feature type="transmembrane region" description="Helical" evidence="1">
    <location>
        <begin position="198"/>
        <end position="218"/>
    </location>
</feature>
<reference evidence="3" key="1">
    <citation type="journal article" date="2019" name="Int. J. Syst. Evol. Microbiol.">
        <title>The Global Catalogue of Microorganisms (GCM) 10K type strain sequencing project: providing services to taxonomists for standard genome sequencing and annotation.</title>
        <authorList>
            <consortium name="The Broad Institute Genomics Platform"/>
            <consortium name="The Broad Institute Genome Sequencing Center for Infectious Disease"/>
            <person name="Wu L."/>
            <person name="Ma J."/>
        </authorList>
    </citation>
    <scope>NUCLEOTIDE SEQUENCE [LARGE SCALE GENOMIC DNA]</scope>
    <source>
        <strain evidence="3">KCTC 42424</strain>
    </source>
</reference>
<evidence type="ECO:0000313" key="3">
    <source>
        <dbReference type="Proteomes" id="UP001595722"/>
    </source>
</evidence>
<dbReference type="EMBL" id="JBHRYB010000001">
    <property type="protein sequence ID" value="MFC3679020.1"/>
    <property type="molecule type" value="Genomic_DNA"/>
</dbReference>
<proteinExistence type="predicted"/>
<evidence type="ECO:0008006" key="4">
    <source>
        <dbReference type="Google" id="ProtNLM"/>
    </source>
</evidence>
<sequence>MQQQAKTIFGEIDMPLPFILAGAAIAAAGYGAKKGYDGYQDKSEANDILETSKRKYDKERSVFDKQNELTNQSLVKLGELQLNIGNDFKDFRTIAKKLLEKLNQANSKDLEIDFPQHKLDKIDGLALSTTAYMGKIAGASAAGAAAAYAVYGGVMAVAAASTGTPIAALSGAAAYNATMAAIGGGSIAAGGFGMAGGAMVLGGVVAAPIIAIAGWAFASHAEEALSDARKIQTEVNEAVGKMAKGGKQLSKTKLYVDRIYAETERLYAVFKEYFDNLKAIDQLITSTSGISEFEDDIIRLIQNGYQIAAILTDIITTPLFKPKQDEQGNVVLSDGNIVEIETDSEGMQVINELSINAALAESSNTRK</sequence>
<dbReference type="RefSeq" id="WP_376864619.1">
    <property type="nucleotide sequence ID" value="NZ_JBHRYB010000001.1"/>
</dbReference>